<keyword evidence="2" id="KW-1185">Reference proteome</keyword>
<accession>A0ABM0JNH1</accession>
<organism evidence="2 3">
    <name type="scientific">Aplysia californica</name>
    <name type="common">California sea hare</name>
    <dbReference type="NCBI Taxonomy" id="6500"/>
    <lineage>
        <taxon>Eukaryota</taxon>
        <taxon>Metazoa</taxon>
        <taxon>Spiralia</taxon>
        <taxon>Lophotrochozoa</taxon>
        <taxon>Mollusca</taxon>
        <taxon>Gastropoda</taxon>
        <taxon>Heterobranchia</taxon>
        <taxon>Euthyneura</taxon>
        <taxon>Tectipleura</taxon>
        <taxon>Aplysiida</taxon>
        <taxon>Aplysioidea</taxon>
        <taxon>Aplysiidae</taxon>
        <taxon>Aplysia</taxon>
    </lineage>
</organism>
<dbReference type="GeneID" id="101860169"/>
<evidence type="ECO:0000313" key="2">
    <source>
        <dbReference type="Proteomes" id="UP000694888"/>
    </source>
</evidence>
<gene>
    <name evidence="3" type="primary">LOC101860169</name>
</gene>
<protein>
    <submittedName>
        <fullName evidence="3">Uncharacterized protein LOC101860169</fullName>
    </submittedName>
</protein>
<dbReference type="RefSeq" id="XP_005097821.1">
    <property type="nucleotide sequence ID" value="XM_005097764.1"/>
</dbReference>
<name>A0ABM0JNH1_APLCA</name>
<reference evidence="3" key="1">
    <citation type="submission" date="2025-08" db="UniProtKB">
        <authorList>
            <consortium name="RefSeq"/>
        </authorList>
    </citation>
    <scope>IDENTIFICATION</scope>
</reference>
<dbReference type="Proteomes" id="UP000694888">
    <property type="component" value="Unplaced"/>
</dbReference>
<proteinExistence type="predicted"/>
<evidence type="ECO:0000313" key="3">
    <source>
        <dbReference type="RefSeq" id="XP_005097821.1"/>
    </source>
</evidence>
<feature type="compositionally biased region" description="Polar residues" evidence="1">
    <location>
        <begin position="67"/>
        <end position="78"/>
    </location>
</feature>
<sequence length="584" mass="64629">MHHKKTGSCAVFEKTFGRGVSAKTSLKENPPQSHVVSTQKRAAISGSVLYHEGIKTHSTIHNKDICTPSSEGSKSPVRSSHRNFRHPNFGRDLSVLDHSSRSRSQPPARIVCKKPTHEQEQFLSARNTRLKYKKRNGNNALFSELPEEVSSEGPCSVQCLRKPPKFPRSTKFLAFTSTPCGTQRTTAVGNKKTVNKLSTDAASTDGMEVFRGSNRNSSYTNVETGCRTLTNALLCESLSSVHLSESDEKEFRGSQVSSSDTYHSCLDHEGESRDLDDILVNEELSRLKISTSKRASWSKPDTHFTDSSKSIEPINLVDRDLCSLRILAHEENAYPQPLHCFTERNESVDLDWCRRGEATATNLLKASQGSLHNENESAPFSFSFLNDQAVWKGTTDVSSSGNQFCKQISTREGALASRVNTSTSILYSPSLQCETYRKGQKALSVRSQENGRDLYSPHLSASEGTVCTRPVDSLKRFLSVEFVGLSGACPPVAPEVKPQPYPSQISPLSKDSILVLNPAILNKFSHPSALNSTCDDNNNPSLMRDQTTEPTTRTATAMVKVHITPIRSYRPGKGHKRIRKKREV</sequence>
<evidence type="ECO:0000256" key="1">
    <source>
        <dbReference type="SAM" id="MobiDB-lite"/>
    </source>
</evidence>
<feature type="region of interest" description="Disordered" evidence="1">
    <location>
        <begin position="62"/>
        <end position="108"/>
    </location>
</feature>